<dbReference type="GO" id="GO:1990180">
    <property type="term" value="P:mitochondrial tRNA 3'-end processing"/>
    <property type="evidence" value="ECO:0007669"/>
    <property type="project" value="TreeGrafter"/>
</dbReference>
<comment type="similarity">
    <text evidence="5">Belongs to the RNase Z family.</text>
</comment>
<comment type="cofactor">
    <cofactor evidence="2">
        <name>Zn(2+)</name>
        <dbReference type="ChEBI" id="CHEBI:29105"/>
    </cofactor>
</comment>
<keyword evidence="10" id="KW-0540">Nuclease</keyword>
<comment type="catalytic activity">
    <reaction evidence="1">
        <text>Endonucleolytic cleavage of RNA, removing extra 3' nucleotides from tRNA precursor, generating 3' termini of tRNAs. A 3'-hydroxy group is left at the tRNA terminus and a 5'-phosphoryl group is left at the trailer molecule.</text>
        <dbReference type="EC" id="3.1.26.11"/>
    </reaction>
</comment>
<keyword evidence="16" id="KW-0496">Mitochondrion</keyword>
<evidence type="ECO:0000256" key="8">
    <source>
        <dbReference type="ARBA" id="ARBA00022553"/>
    </source>
</evidence>
<evidence type="ECO:0000256" key="10">
    <source>
        <dbReference type="ARBA" id="ARBA00022722"/>
    </source>
</evidence>
<organism evidence="26 27">
    <name type="scientific">Stichopus japonicus</name>
    <name type="common">Sea cucumber</name>
    <dbReference type="NCBI Taxonomy" id="307972"/>
    <lineage>
        <taxon>Eukaryota</taxon>
        <taxon>Metazoa</taxon>
        <taxon>Echinodermata</taxon>
        <taxon>Eleutherozoa</taxon>
        <taxon>Echinozoa</taxon>
        <taxon>Holothuroidea</taxon>
        <taxon>Aspidochirotacea</taxon>
        <taxon>Aspidochirotida</taxon>
        <taxon>Stichopodidae</taxon>
        <taxon>Apostichopus</taxon>
    </lineage>
</organism>
<comment type="subcellular location">
    <subcellularLocation>
        <location evidence="4">Mitochondrion matrix</location>
    </subcellularLocation>
    <subcellularLocation>
        <location evidence="3">Nucleus</location>
    </subcellularLocation>
</comment>
<evidence type="ECO:0000256" key="3">
    <source>
        <dbReference type="ARBA" id="ARBA00004123"/>
    </source>
</evidence>
<dbReference type="InterPro" id="IPR036866">
    <property type="entry name" value="RibonucZ/Hydroxyglut_hydro"/>
</dbReference>
<evidence type="ECO:0000256" key="13">
    <source>
        <dbReference type="ARBA" id="ARBA00022801"/>
    </source>
</evidence>
<dbReference type="InterPro" id="IPR027794">
    <property type="entry name" value="tRNase_Z_dom"/>
</dbReference>
<evidence type="ECO:0000256" key="12">
    <source>
        <dbReference type="ARBA" id="ARBA00022759"/>
    </source>
</evidence>
<proteinExistence type="inferred from homology"/>
<dbReference type="AlphaFoldDB" id="A0A2G8JRQ2"/>
<evidence type="ECO:0000256" key="21">
    <source>
        <dbReference type="ARBA" id="ARBA00032616"/>
    </source>
</evidence>
<feature type="region of interest" description="Disordered" evidence="24">
    <location>
        <begin position="223"/>
        <end position="244"/>
    </location>
</feature>
<evidence type="ECO:0000256" key="22">
    <source>
        <dbReference type="ARBA" id="ARBA00046098"/>
    </source>
</evidence>
<name>A0A2G8JRQ2_STIJA</name>
<dbReference type="EMBL" id="MRZV01001365">
    <property type="protein sequence ID" value="PIK38390.1"/>
    <property type="molecule type" value="Genomic_DNA"/>
</dbReference>
<dbReference type="Pfam" id="PF23023">
    <property type="entry name" value="Anti-Pycsar_Apyc1"/>
    <property type="match status" value="1"/>
</dbReference>
<evidence type="ECO:0000256" key="17">
    <source>
        <dbReference type="ARBA" id="ARBA00023242"/>
    </source>
</evidence>
<feature type="compositionally biased region" description="Acidic residues" evidence="24">
    <location>
        <begin position="230"/>
        <end position="239"/>
    </location>
</feature>
<evidence type="ECO:0000256" key="24">
    <source>
        <dbReference type="SAM" id="MobiDB-lite"/>
    </source>
</evidence>
<dbReference type="PANTHER" id="PTHR12553">
    <property type="entry name" value="ZINC PHOSPHODIESTERASE ELAC PROTEIN 2"/>
    <property type="match status" value="1"/>
</dbReference>
<dbReference type="Pfam" id="PF13691">
    <property type="entry name" value="Lactamase_B_4"/>
    <property type="match status" value="1"/>
</dbReference>
<dbReference type="Gene3D" id="3.60.15.10">
    <property type="entry name" value="Ribonuclease Z/Hydroxyacylglutathione hydrolase-like"/>
    <property type="match status" value="2"/>
</dbReference>
<keyword evidence="13" id="KW-0378">Hydrolase</keyword>
<evidence type="ECO:0000256" key="1">
    <source>
        <dbReference type="ARBA" id="ARBA00000402"/>
    </source>
</evidence>
<evidence type="ECO:0000256" key="14">
    <source>
        <dbReference type="ARBA" id="ARBA00022833"/>
    </source>
</evidence>
<evidence type="ECO:0000259" key="25">
    <source>
        <dbReference type="Pfam" id="PF13691"/>
    </source>
</evidence>
<dbReference type="FunFam" id="3.60.15.10:FF:000014">
    <property type="entry name" value="Zinc phosphodiesterase ELAC protein 2"/>
    <property type="match status" value="1"/>
</dbReference>
<keyword evidence="9" id="KW-0819">tRNA processing</keyword>
<comment type="subunit">
    <text evidence="23">Homodimer. Interacts with PTCD1.</text>
</comment>
<evidence type="ECO:0000256" key="16">
    <source>
        <dbReference type="ARBA" id="ARBA00023128"/>
    </source>
</evidence>
<evidence type="ECO:0000256" key="2">
    <source>
        <dbReference type="ARBA" id="ARBA00001947"/>
    </source>
</evidence>
<dbReference type="CDD" id="cd07718">
    <property type="entry name" value="RNaseZ_ELAC1_ELAC2-C-term-like_MBL-fold"/>
    <property type="match status" value="1"/>
</dbReference>
<evidence type="ECO:0000256" key="19">
    <source>
        <dbReference type="ARBA" id="ARBA00030729"/>
    </source>
</evidence>
<dbReference type="SUPFAM" id="SSF56281">
    <property type="entry name" value="Metallo-hydrolase/oxidoreductase"/>
    <property type="match status" value="2"/>
</dbReference>
<evidence type="ECO:0000256" key="7">
    <source>
        <dbReference type="ARBA" id="ARBA00013357"/>
    </source>
</evidence>
<keyword evidence="14" id="KW-0862">Zinc</keyword>
<keyword evidence="17" id="KW-0539">Nucleus</keyword>
<keyword evidence="8" id="KW-0597">Phosphoprotein</keyword>
<dbReference type="GO" id="GO:0005634">
    <property type="term" value="C:nucleus"/>
    <property type="evidence" value="ECO:0007669"/>
    <property type="project" value="UniProtKB-SubCell"/>
</dbReference>
<accession>A0A2G8JRQ2</accession>
<evidence type="ECO:0000256" key="4">
    <source>
        <dbReference type="ARBA" id="ARBA00004305"/>
    </source>
</evidence>
<dbReference type="Proteomes" id="UP000230750">
    <property type="component" value="Unassembled WGS sequence"/>
</dbReference>
<keyword evidence="15" id="KW-0809">Transit peptide</keyword>
<evidence type="ECO:0000256" key="18">
    <source>
        <dbReference type="ARBA" id="ARBA00030689"/>
    </source>
</evidence>
<evidence type="ECO:0000256" key="15">
    <source>
        <dbReference type="ARBA" id="ARBA00022946"/>
    </source>
</evidence>
<evidence type="ECO:0000256" key="23">
    <source>
        <dbReference type="ARBA" id="ARBA00047136"/>
    </source>
</evidence>
<dbReference type="GO" id="GO:0046872">
    <property type="term" value="F:metal ion binding"/>
    <property type="evidence" value="ECO:0007669"/>
    <property type="project" value="UniProtKB-KW"/>
</dbReference>
<evidence type="ECO:0000256" key="6">
    <source>
        <dbReference type="ARBA" id="ARBA00012477"/>
    </source>
</evidence>
<evidence type="ECO:0000256" key="5">
    <source>
        <dbReference type="ARBA" id="ARBA00007823"/>
    </source>
</evidence>
<dbReference type="EC" id="3.1.26.11" evidence="6"/>
<reference evidence="26 27" key="1">
    <citation type="journal article" date="2017" name="PLoS Biol.">
        <title>The sea cucumber genome provides insights into morphological evolution and visceral regeneration.</title>
        <authorList>
            <person name="Zhang X."/>
            <person name="Sun L."/>
            <person name="Yuan J."/>
            <person name="Sun Y."/>
            <person name="Gao Y."/>
            <person name="Zhang L."/>
            <person name="Li S."/>
            <person name="Dai H."/>
            <person name="Hamel J.F."/>
            <person name="Liu C."/>
            <person name="Yu Y."/>
            <person name="Liu S."/>
            <person name="Lin W."/>
            <person name="Guo K."/>
            <person name="Jin S."/>
            <person name="Xu P."/>
            <person name="Storey K.B."/>
            <person name="Huan P."/>
            <person name="Zhang T."/>
            <person name="Zhou Y."/>
            <person name="Zhang J."/>
            <person name="Lin C."/>
            <person name="Li X."/>
            <person name="Xing L."/>
            <person name="Huo D."/>
            <person name="Sun M."/>
            <person name="Wang L."/>
            <person name="Mercier A."/>
            <person name="Li F."/>
            <person name="Yang H."/>
            <person name="Xiang J."/>
        </authorList>
    </citation>
    <scope>NUCLEOTIDE SEQUENCE [LARGE SCALE GENOMIC DNA]</scope>
    <source>
        <strain evidence="26">Shaxun</strain>
        <tissue evidence="26">Muscle</tissue>
    </source>
</reference>
<gene>
    <name evidence="26" type="ORF">BSL78_24775</name>
</gene>
<comment type="caution">
    <text evidence="26">The sequence shown here is derived from an EMBL/GenBank/DDBJ whole genome shotgun (WGS) entry which is preliminary data.</text>
</comment>
<dbReference type="OrthoDB" id="527344at2759"/>
<feature type="domain" description="tRNase Z endonuclease" evidence="25">
    <location>
        <begin position="81"/>
        <end position="141"/>
    </location>
</feature>
<keyword evidence="11" id="KW-0479">Metal-binding</keyword>
<keyword evidence="27" id="KW-1185">Reference proteome</keyword>
<dbReference type="PANTHER" id="PTHR12553:SF49">
    <property type="entry name" value="ZINC PHOSPHODIESTERASE ELAC PROTEIN 2"/>
    <property type="match status" value="1"/>
</dbReference>
<dbReference type="GO" id="GO:0042645">
    <property type="term" value="C:mitochondrial nucleoid"/>
    <property type="evidence" value="ECO:0007669"/>
    <property type="project" value="UniProtKB-ARBA"/>
</dbReference>
<dbReference type="STRING" id="307972.A0A2G8JRQ2"/>
<protein>
    <recommendedName>
        <fullName evidence="7">Zinc phosphodiesterase ELAC protein 2</fullName>
        <ecNumber evidence="6">3.1.26.11</ecNumber>
    </recommendedName>
    <alternativeName>
        <fullName evidence="21">ElaC homolog protein 2</fullName>
    </alternativeName>
    <alternativeName>
        <fullName evidence="19">Ribonuclease Z 2</fullName>
    </alternativeName>
    <alternativeName>
        <fullName evidence="20">tRNA 3 endonuclease 2</fullName>
    </alternativeName>
    <alternativeName>
        <fullName evidence="18">tRNase Z 2</fullName>
    </alternativeName>
</protein>
<keyword evidence="12" id="KW-0255">Endonuclease</keyword>
<evidence type="ECO:0000256" key="20">
    <source>
        <dbReference type="ARBA" id="ARBA00032104"/>
    </source>
</evidence>
<evidence type="ECO:0000256" key="11">
    <source>
        <dbReference type="ARBA" id="ARBA00022723"/>
    </source>
</evidence>
<dbReference type="GO" id="GO:0042781">
    <property type="term" value="F:3'-tRNA processing endoribonuclease activity"/>
    <property type="evidence" value="ECO:0007669"/>
    <property type="project" value="UniProtKB-EC"/>
</dbReference>
<comment type="function">
    <text evidence="22">Zinc phosphodiesterase, which displays mitochondrial tRNA 3'-processing endonuclease activity. Involved in tRNA maturation, by removing a 3'-trailer from precursor tRNA. Associates with mitochondrial DNA complexes at the nucleoids to initiate RNA processing and ribosome assembly.</text>
</comment>
<evidence type="ECO:0000256" key="9">
    <source>
        <dbReference type="ARBA" id="ARBA00022694"/>
    </source>
</evidence>
<dbReference type="InterPro" id="IPR047151">
    <property type="entry name" value="RNZ2-like"/>
</dbReference>
<evidence type="ECO:0000313" key="26">
    <source>
        <dbReference type="EMBL" id="PIK38390.1"/>
    </source>
</evidence>
<sequence>MFVNISLNHLRRAYCPTSRVFVPKTIKQQSKYCLTTVQTMASQPPHLKKSNMVKAPSKLKHVRLRQKRGGQMFPSVNVSAQIIGSGTRDSPASVLVAADSTRYLFNCGEGTQRLMMECGTKNISKLEHIFFTRMTWDNLGGAIGMMITLKKVGLPKLTYYGPENLNDFVQALQIFAKQDMLKLEVKIPEEGPFLNETMVVQPVVIESSLVADEQRRDKLMLNSSSPIADDLSDNSDTEDTSLGIPINQNTKKRKADPLATISGMTVKPQAGKQESKRRKLSAPGNISVAYICKLHDKDGKLMVDKAMSLGLKPGPQYSILKKGGSVTTEDGQVIRPEDVVGPKEIGPVMIVLECPSDDFIGPFLSNEALRRHQMEGDGDTPAAVIHICPMKIQEDKRYQDWVNRFDPSVEHIFCTDHCHSVTHVKSRRMFLDEVTELSEFDACLKDLKAQFTEESKVSKPFTKYPEVVFLGTGSAMPNRERNVSGIMLHVSENQNLLMDCGEGTFNQLCRFYGDRTDEVISNLSCIFITHRHADHHIGLLQVLRYWKKLMLKENNNKPLILVAPKRIFIWLNQYNRLCEGIIHHLKFIENGDLTNSAEERSRHEETLLNKLSLKKFETVPVRHCSNAYGLVVTHQEGWKIVYSGDTMPCDALVTAGQDADLLLHEATLEDGMDEEAVIKKHSMMSQAIDVGERMNARFIILTHFSQSFRCRSIHAPSVHADLETFIRRKHSRTSENKMKRAEKEFFRLNELSETCKQVIMNGNTAEYRVS</sequence>
<evidence type="ECO:0000313" key="27">
    <source>
        <dbReference type="Proteomes" id="UP000230750"/>
    </source>
</evidence>